<protein>
    <recommendedName>
        <fullName evidence="8">Isopeptide-forming domain-containing fimbrial protein</fullName>
    </recommendedName>
</protein>
<dbReference type="EMBL" id="MQSV01000001">
    <property type="protein sequence ID" value="OKL49400.1"/>
    <property type="molecule type" value="Genomic_DNA"/>
</dbReference>
<feature type="region of interest" description="Disordered" evidence="1">
    <location>
        <begin position="55"/>
        <end position="78"/>
    </location>
</feature>
<evidence type="ECO:0000256" key="1">
    <source>
        <dbReference type="SAM" id="MobiDB-lite"/>
    </source>
</evidence>
<dbReference type="Pfam" id="PF16555">
    <property type="entry name" value="GramPos_pilinD1"/>
    <property type="match status" value="1"/>
</dbReference>
<dbReference type="Gene3D" id="2.60.40.10">
    <property type="entry name" value="Immunoglobulins"/>
    <property type="match status" value="2"/>
</dbReference>
<feature type="signal peptide" evidence="3">
    <location>
        <begin position="1"/>
        <end position="29"/>
    </location>
</feature>
<evidence type="ECO:0000313" key="7">
    <source>
        <dbReference type="Proteomes" id="UP000186785"/>
    </source>
</evidence>
<keyword evidence="7" id="KW-1185">Reference proteome</keyword>
<dbReference type="Proteomes" id="UP000186785">
    <property type="component" value="Unassembled WGS sequence"/>
</dbReference>
<evidence type="ECO:0000256" key="2">
    <source>
        <dbReference type="SAM" id="Phobius"/>
    </source>
</evidence>
<dbReference type="Pfam" id="PF17802">
    <property type="entry name" value="SpaA"/>
    <property type="match status" value="1"/>
</dbReference>
<feature type="domain" description="Gram-positive pilin subunit D1 N-terminal" evidence="4">
    <location>
        <begin position="58"/>
        <end position="214"/>
    </location>
</feature>
<keyword evidence="2" id="KW-0472">Membrane</keyword>
<dbReference type="RefSeq" id="WP_073708294.1">
    <property type="nucleotide sequence ID" value="NZ_MQSV01000001.1"/>
</dbReference>
<dbReference type="NCBIfam" id="TIGR01167">
    <property type="entry name" value="LPXTG_anchor"/>
    <property type="match status" value="1"/>
</dbReference>
<keyword evidence="2" id="KW-0812">Transmembrane</keyword>
<dbReference type="InterPro" id="IPR026466">
    <property type="entry name" value="Fim_isopep_form_D2_dom"/>
</dbReference>
<dbReference type="InterPro" id="IPR032364">
    <property type="entry name" value="GramPos_pilinD1_N"/>
</dbReference>
<comment type="caution">
    <text evidence="6">The sequence shown here is derived from an EMBL/GenBank/DDBJ whole genome shotgun (WGS) entry which is preliminary data.</text>
</comment>
<feature type="domain" description="SpaA-like prealbumin fold" evidence="5">
    <location>
        <begin position="416"/>
        <end position="532"/>
    </location>
</feature>
<keyword evidence="2" id="KW-1133">Transmembrane helix</keyword>
<dbReference type="NCBIfam" id="TIGR04226">
    <property type="entry name" value="RrgB_K2N_iso_D2"/>
    <property type="match status" value="1"/>
</dbReference>
<dbReference type="NCBIfam" id="NF033902">
    <property type="entry name" value="iso_D2_wall_anc"/>
    <property type="match status" value="1"/>
</dbReference>
<dbReference type="OrthoDB" id="3199332at2"/>
<dbReference type="InterPro" id="IPR013783">
    <property type="entry name" value="Ig-like_fold"/>
</dbReference>
<gene>
    <name evidence="6" type="ORF">BSR29_00020</name>
</gene>
<evidence type="ECO:0000259" key="5">
    <source>
        <dbReference type="Pfam" id="PF17802"/>
    </source>
</evidence>
<feature type="chain" id="PRO_5012727891" description="Isopeptide-forming domain-containing fimbrial protein" evidence="3">
    <location>
        <begin position="30"/>
        <end position="587"/>
    </location>
</feature>
<feature type="region of interest" description="Disordered" evidence="1">
    <location>
        <begin position="351"/>
        <end position="410"/>
    </location>
</feature>
<keyword evidence="3" id="KW-0732">Signal</keyword>
<dbReference type="InterPro" id="IPR041033">
    <property type="entry name" value="SpaA_PFL_dom_1"/>
</dbReference>
<proteinExistence type="predicted"/>
<dbReference type="AlphaFoldDB" id="A0A1Q5PPM6"/>
<evidence type="ECO:0000313" key="6">
    <source>
        <dbReference type="EMBL" id="OKL49400.1"/>
    </source>
</evidence>
<evidence type="ECO:0000256" key="3">
    <source>
        <dbReference type="SAM" id="SignalP"/>
    </source>
</evidence>
<evidence type="ECO:0000259" key="4">
    <source>
        <dbReference type="Pfam" id="PF16555"/>
    </source>
</evidence>
<accession>A0A1Q5PPM6</accession>
<name>A0A1Q5PPM6_9ACTO</name>
<dbReference type="InterPro" id="IPR048052">
    <property type="entry name" value="FM1-like"/>
</dbReference>
<sequence>MSKNIRKAAAGFTVAAVALTGFSAQMAMAAPGDEVAQAAPASTITKETGSIKITKLTPSSAAQTNGDGTKLAENPTGSQPIQGVTFTAYMLEGLNLKTNEGWAKAAELAKTKPAIVKAEDGSMTVGGYKLVQKGTGKTGAAGTLDLASLPVGLYVVVEDVTGKVVIKGDTEAKDKTVEASQVLKADPFFVSVPMTNPANRTEWMYDIHVYPKNTTTKAPVKSLNDDANGKGAGNAAAKSEILYTLSAEVPAAKLNQFMLVDRYKDAQLDWVGADTDTVKIGDTKLDADDFKLTQSTAAVGEYRYVTMELTASGLAKLEGKTGQNVTWEFHAKVKQTAAGEEIPNKVFEIANPDNEGFNQWNPEDPTNPNPNLPEQPVDPKNPEGPKKPKKPFVPTTPESPNPGGSTPGNEVKSYYGKVVINKKGSDNVAKLNGAEFELYQCNPANGYELGEKISVNGKEKWISGTDGAEGQITISGLLVNDFRNNSEFVNGKDGATWAEQTAYCLKETKAPEGYELLPETIHFQVKKADATAKGKVELDVTNVKKNGGFNLPVTGGAGIATLVTAGVLLLAGSGAYVLAASRKREQA</sequence>
<dbReference type="Gene3D" id="2.60.40.740">
    <property type="match status" value="1"/>
</dbReference>
<dbReference type="STRING" id="1921764.BSR28_02460"/>
<reference evidence="6 7" key="1">
    <citation type="submission" date="2016-11" db="EMBL/GenBank/DDBJ databases">
        <title>Actinomyces gypaetusis sp. nov. isolated from the vulture Gypaetus barbatus in Qinghai Tibet Plateau China.</title>
        <authorList>
            <person name="Meng X."/>
        </authorList>
    </citation>
    <scope>NUCLEOTIDE SEQUENCE [LARGE SCALE GENOMIC DNA]</scope>
    <source>
        <strain evidence="6 7">VUL4_2</strain>
    </source>
</reference>
<dbReference type="GO" id="GO:0005975">
    <property type="term" value="P:carbohydrate metabolic process"/>
    <property type="evidence" value="ECO:0007669"/>
    <property type="project" value="UniProtKB-ARBA"/>
</dbReference>
<evidence type="ECO:0008006" key="8">
    <source>
        <dbReference type="Google" id="ProtNLM"/>
    </source>
</evidence>
<feature type="compositionally biased region" description="Polar residues" evidence="1">
    <location>
        <begin position="56"/>
        <end position="67"/>
    </location>
</feature>
<organism evidence="6 7">
    <name type="scientific">Boudabousia liubingyangii</name>
    <dbReference type="NCBI Taxonomy" id="1921764"/>
    <lineage>
        <taxon>Bacteria</taxon>
        <taxon>Bacillati</taxon>
        <taxon>Actinomycetota</taxon>
        <taxon>Actinomycetes</taxon>
        <taxon>Actinomycetales</taxon>
        <taxon>Actinomycetaceae</taxon>
        <taxon>Boudabousia</taxon>
    </lineage>
</organism>
<feature type="transmembrane region" description="Helical" evidence="2">
    <location>
        <begin position="559"/>
        <end position="579"/>
    </location>
</feature>